<gene>
    <name evidence="4" type="ORF">RHOBADRAFT_54432</name>
</gene>
<evidence type="ECO:0000256" key="3">
    <source>
        <dbReference type="SAM" id="SignalP"/>
    </source>
</evidence>
<dbReference type="OMA" id="DADIKWP"/>
<feature type="region of interest" description="Disordered" evidence="1">
    <location>
        <begin position="62"/>
        <end position="167"/>
    </location>
</feature>
<feature type="signal peptide" evidence="3">
    <location>
        <begin position="1"/>
        <end position="22"/>
    </location>
</feature>
<accession>A0A0N8Q012</accession>
<dbReference type="Proteomes" id="UP000053890">
    <property type="component" value="Unassembled WGS sequence"/>
</dbReference>
<keyword evidence="3" id="KW-0732">Signal</keyword>
<dbReference type="AlphaFoldDB" id="A0A0N8Q012"/>
<evidence type="ECO:0000256" key="1">
    <source>
        <dbReference type="SAM" id="MobiDB-lite"/>
    </source>
</evidence>
<sequence length="442" mass="43989">MARQRTVVALSLLAVLPLSASALPPPSTTATLAARAHLEPRQFLCGIFGTCDTSTSDAATASAVQQTPAADSAVPPAASSATAPTAPADTPAGTTATPTDAATVPPVGATASSTSAVGPVADTPTSAAPTPTSETSALAASTSASTPSTSSTSSTTPTSSSTSSSSGSTIIVTLTSVLTNADGSESTMTQESASAVPVAPKENSSGGGPSGKTWGIIGGVVGGIAVLAALLYVGYRLTQRRFSNLDADGDDIRWPELQPDGGANLATLNPQGTRRTGGAGFAMEKDRDDDDDDEFDDEGEDELDRKGAGATGGEWAAAEGSPRVGAGVGAGAAGHYGLGHNASEAAFFEGQGGLGPYEQYEGAYGQPHSPQQGARASYYDPYLPHAHSSDPALVPLSHAAGAGAGPYGAPVTYPPTFAHYGAQPAGRSTESLGQYRATSPRY</sequence>
<keyword evidence="2" id="KW-0812">Transmembrane</keyword>
<feature type="compositionally biased region" description="Low complexity" evidence="1">
    <location>
        <begin position="123"/>
        <end position="167"/>
    </location>
</feature>
<dbReference type="OrthoDB" id="2529615at2759"/>
<feature type="region of interest" description="Disordered" evidence="1">
    <location>
        <begin position="358"/>
        <end position="382"/>
    </location>
</feature>
<feature type="chain" id="PRO_5006029397" description="Mid2 domain-containing protein" evidence="3">
    <location>
        <begin position="23"/>
        <end position="442"/>
    </location>
</feature>
<feature type="compositionally biased region" description="Polar residues" evidence="1">
    <location>
        <begin position="182"/>
        <end position="193"/>
    </location>
</feature>
<keyword evidence="5" id="KW-1185">Reference proteome</keyword>
<dbReference type="EMBL" id="KQ474081">
    <property type="protein sequence ID" value="KPV73837.1"/>
    <property type="molecule type" value="Genomic_DNA"/>
</dbReference>
<reference evidence="4 5" key="1">
    <citation type="journal article" date="2015" name="Front. Microbiol.">
        <title>Genome sequence of the plant growth promoting endophytic yeast Rhodotorula graminis WP1.</title>
        <authorList>
            <person name="Firrincieli A."/>
            <person name="Otillar R."/>
            <person name="Salamov A."/>
            <person name="Schmutz J."/>
            <person name="Khan Z."/>
            <person name="Redman R.S."/>
            <person name="Fleck N.D."/>
            <person name="Lindquist E."/>
            <person name="Grigoriev I.V."/>
            <person name="Doty S.L."/>
        </authorList>
    </citation>
    <scope>NUCLEOTIDE SEQUENCE [LARGE SCALE GENOMIC DNA]</scope>
    <source>
        <strain evidence="4 5">WP1</strain>
    </source>
</reference>
<feature type="region of interest" description="Disordered" evidence="1">
    <location>
        <begin position="421"/>
        <end position="442"/>
    </location>
</feature>
<feature type="transmembrane region" description="Helical" evidence="2">
    <location>
        <begin position="214"/>
        <end position="235"/>
    </location>
</feature>
<feature type="compositionally biased region" description="Low complexity" evidence="1">
    <location>
        <begin position="62"/>
        <end position="111"/>
    </location>
</feature>
<feature type="region of interest" description="Disordered" evidence="1">
    <location>
        <begin position="256"/>
        <end position="321"/>
    </location>
</feature>
<feature type="compositionally biased region" description="Acidic residues" evidence="1">
    <location>
        <begin position="287"/>
        <end position="302"/>
    </location>
</feature>
<dbReference type="STRING" id="578459.A0A0N8Q012"/>
<keyword evidence="2" id="KW-1133">Transmembrane helix</keyword>
<organism evidence="4 5">
    <name type="scientific">Rhodotorula graminis (strain WP1)</name>
    <dbReference type="NCBI Taxonomy" id="578459"/>
    <lineage>
        <taxon>Eukaryota</taxon>
        <taxon>Fungi</taxon>
        <taxon>Dikarya</taxon>
        <taxon>Basidiomycota</taxon>
        <taxon>Pucciniomycotina</taxon>
        <taxon>Microbotryomycetes</taxon>
        <taxon>Sporidiobolales</taxon>
        <taxon>Sporidiobolaceae</taxon>
        <taxon>Rhodotorula</taxon>
    </lineage>
</organism>
<evidence type="ECO:0000313" key="4">
    <source>
        <dbReference type="EMBL" id="KPV73837.1"/>
    </source>
</evidence>
<evidence type="ECO:0008006" key="6">
    <source>
        <dbReference type="Google" id="ProtNLM"/>
    </source>
</evidence>
<keyword evidence="2" id="KW-0472">Membrane</keyword>
<dbReference type="RefSeq" id="XP_018269886.1">
    <property type="nucleotide sequence ID" value="XM_018417305.1"/>
</dbReference>
<protein>
    <recommendedName>
        <fullName evidence="6">Mid2 domain-containing protein</fullName>
    </recommendedName>
</protein>
<dbReference type="GeneID" id="28977753"/>
<feature type="region of interest" description="Disordered" evidence="1">
    <location>
        <begin position="182"/>
        <end position="210"/>
    </location>
</feature>
<name>A0A0N8Q012_RHOGW</name>
<proteinExistence type="predicted"/>
<evidence type="ECO:0000313" key="5">
    <source>
        <dbReference type="Proteomes" id="UP000053890"/>
    </source>
</evidence>
<evidence type="ECO:0000256" key="2">
    <source>
        <dbReference type="SAM" id="Phobius"/>
    </source>
</evidence>